<dbReference type="OrthoDB" id="785244at2759"/>
<accession>W1NI68</accession>
<keyword evidence="1" id="KW-1133">Transmembrane helix</keyword>
<dbReference type="KEGG" id="atr:18423082"/>
<dbReference type="Proteomes" id="UP000017836">
    <property type="component" value="Unassembled WGS sequence"/>
</dbReference>
<dbReference type="EMBL" id="KI397501">
    <property type="protein sequence ID" value="ERM95151.1"/>
    <property type="molecule type" value="Genomic_DNA"/>
</dbReference>
<dbReference type="AlphaFoldDB" id="W1NI68"/>
<keyword evidence="4" id="KW-1185">Reference proteome</keyword>
<dbReference type="PANTHER" id="PTHR35410">
    <property type="entry name" value="EXPRESSED PROTEIN"/>
    <property type="match status" value="1"/>
</dbReference>
<evidence type="ECO:0000313" key="3">
    <source>
        <dbReference type="EMBL" id="ERM95151.1"/>
    </source>
</evidence>
<organism evidence="3 4">
    <name type="scientific">Amborella trichopoda</name>
    <dbReference type="NCBI Taxonomy" id="13333"/>
    <lineage>
        <taxon>Eukaryota</taxon>
        <taxon>Viridiplantae</taxon>
        <taxon>Streptophyta</taxon>
        <taxon>Embryophyta</taxon>
        <taxon>Tracheophyta</taxon>
        <taxon>Spermatophyta</taxon>
        <taxon>Magnoliopsida</taxon>
        <taxon>Amborellales</taxon>
        <taxon>Amborellaceae</taxon>
        <taxon>Amborella</taxon>
    </lineage>
</organism>
<gene>
    <name evidence="3" type="ORF">AMTR_s00009p00261800</name>
</gene>
<proteinExistence type="predicted"/>
<keyword evidence="1" id="KW-0812">Transmembrane</keyword>
<dbReference type="Gramene" id="ERM95151">
    <property type="protein sequence ID" value="ERM95151"/>
    <property type="gene ID" value="AMTR_s00009p00261800"/>
</dbReference>
<feature type="transmembrane region" description="Helical" evidence="1">
    <location>
        <begin position="56"/>
        <end position="79"/>
    </location>
</feature>
<name>W1NI68_AMBTC</name>
<evidence type="ECO:0000256" key="1">
    <source>
        <dbReference type="SAM" id="Phobius"/>
    </source>
</evidence>
<dbReference type="InterPro" id="IPR056059">
    <property type="entry name" value="DUF7642"/>
</dbReference>
<feature type="domain" description="DUF7642" evidence="2">
    <location>
        <begin position="88"/>
        <end position="187"/>
    </location>
</feature>
<dbReference type="OMA" id="IQEHQSW"/>
<evidence type="ECO:0000259" key="2">
    <source>
        <dbReference type="Pfam" id="PF24649"/>
    </source>
</evidence>
<dbReference type="Pfam" id="PF24649">
    <property type="entry name" value="DUF7642"/>
    <property type="match status" value="1"/>
</dbReference>
<sequence>MLTTAIGLRECDESNQVLLEDLASELEDEEADISGKILYMASFEELEGSHVIYDTVVWVLISLLLVLAWGVGILMLLYLPFKRYILRKDIHSRKLYVTCNEIVYKAKRPSFLPFWGFTTIEKHIPLPLVIDVIIEQGCLQTLYGIHTFRVESVAHGKAAHVDELQIQGVWDPGLLRKVIVTEAANCMQEIGASKKPMMSTSDGEPLLTPTGSIIETQAIGKPQPPNWKATPSPRRGFREGFVHTDVLLHKLEEVEQSVKKIESIVERSQSKKPQDGS</sequence>
<keyword evidence="1" id="KW-0472">Membrane</keyword>
<dbReference type="HOGENOM" id="CLU_060645_0_0_1"/>
<reference evidence="4" key="1">
    <citation type="journal article" date="2013" name="Science">
        <title>The Amborella genome and the evolution of flowering plants.</title>
        <authorList>
            <consortium name="Amborella Genome Project"/>
        </authorList>
    </citation>
    <scope>NUCLEOTIDE SEQUENCE [LARGE SCALE GENOMIC DNA]</scope>
</reference>
<evidence type="ECO:0000313" key="4">
    <source>
        <dbReference type="Proteomes" id="UP000017836"/>
    </source>
</evidence>
<dbReference type="eggNOG" id="ENOG502QPIU">
    <property type="taxonomic scope" value="Eukaryota"/>
</dbReference>
<dbReference type="PANTHER" id="PTHR35410:SF2">
    <property type="entry name" value="OS02G0640200 PROTEIN"/>
    <property type="match status" value="1"/>
</dbReference>
<protein>
    <recommendedName>
        <fullName evidence="2">DUF7642 domain-containing protein</fullName>
    </recommendedName>
</protein>